<dbReference type="Pfam" id="PF21597">
    <property type="entry name" value="TetR_C_43"/>
    <property type="match status" value="1"/>
</dbReference>
<gene>
    <name evidence="6" type="ORF">E1293_34575</name>
</gene>
<evidence type="ECO:0000256" key="4">
    <source>
        <dbReference type="PROSITE-ProRule" id="PRU00335"/>
    </source>
</evidence>
<name>A0A4R5AG43_9ACTN</name>
<keyword evidence="1" id="KW-0805">Transcription regulation</keyword>
<evidence type="ECO:0000259" key="5">
    <source>
        <dbReference type="PROSITE" id="PS50977"/>
    </source>
</evidence>
<dbReference type="InterPro" id="IPR036271">
    <property type="entry name" value="Tet_transcr_reg_TetR-rel_C_sf"/>
</dbReference>
<dbReference type="InterPro" id="IPR049445">
    <property type="entry name" value="TetR_SbtR-like_C"/>
</dbReference>
<sequence length="280" mass="30540">MNSAPTLPSLLRASSTAVIGPPIIGTSNPLRTLPERTPRLSIDEGVPLSGQPQRADARRNREHILQAAFEAFAADGRLVPLDDIARRAGVGAGTVYRNFPTKEALFQEVATQRIQQIVDEAHALTDADDPGETFYGFLMRVVERARFNHALCDALASDNGTFVLCGMDEQFSAALHVLLRRAQEAGAVRADVNVQEVRALIVGAMYTERLRRPVDRPGRVTALAFDGLRLVTKQNETGLRNERCCDVCGTPLTAAPTGRPARFCSAACRQKAHRRRTKSG</sequence>
<dbReference type="InterPro" id="IPR009057">
    <property type="entry name" value="Homeodomain-like_sf"/>
</dbReference>
<dbReference type="PANTHER" id="PTHR30055">
    <property type="entry name" value="HTH-TYPE TRANSCRIPTIONAL REGULATOR RUTR"/>
    <property type="match status" value="1"/>
</dbReference>
<evidence type="ECO:0000256" key="3">
    <source>
        <dbReference type="ARBA" id="ARBA00023163"/>
    </source>
</evidence>
<dbReference type="EMBL" id="SMKY01000232">
    <property type="protein sequence ID" value="TDD70585.1"/>
    <property type="molecule type" value="Genomic_DNA"/>
</dbReference>
<evidence type="ECO:0000256" key="1">
    <source>
        <dbReference type="ARBA" id="ARBA00023015"/>
    </source>
</evidence>
<dbReference type="GO" id="GO:0000976">
    <property type="term" value="F:transcription cis-regulatory region binding"/>
    <property type="evidence" value="ECO:0007669"/>
    <property type="project" value="TreeGrafter"/>
</dbReference>
<evidence type="ECO:0000256" key="2">
    <source>
        <dbReference type="ARBA" id="ARBA00023125"/>
    </source>
</evidence>
<dbReference type="AlphaFoldDB" id="A0A4R5AG43"/>
<dbReference type="Gene3D" id="1.10.357.10">
    <property type="entry name" value="Tetracycline Repressor, domain 2"/>
    <property type="match status" value="1"/>
</dbReference>
<dbReference type="OrthoDB" id="9795011at2"/>
<keyword evidence="7" id="KW-1185">Reference proteome</keyword>
<comment type="caution">
    <text evidence="6">The sequence shown here is derived from an EMBL/GenBank/DDBJ whole genome shotgun (WGS) entry which is preliminary data.</text>
</comment>
<keyword evidence="2 4" id="KW-0238">DNA-binding</keyword>
<evidence type="ECO:0000313" key="7">
    <source>
        <dbReference type="Proteomes" id="UP000295578"/>
    </source>
</evidence>
<organism evidence="6 7">
    <name type="scientific">Actinomadura darangshiensis</name>
    <dbReference type="NCBI Taxonomy" id="705336"/>
    <lineage>
        <taxon>Bacteria</taxon>
        <taxon>Bacillati</taxon>
        <taxon>Actinomycetota</taxon>
        <taxon>Actinomycetes</taxon>
        <taxon>Streptosporangiales</taxon>
        <taxon>Thermomonosporaceae</taxon>
        <taxon>Actinomadura</taxon>
    </lineage>
</organism>
<reference evidence="6 7" key="1">
    <citation type="submission" date="2019-03" db="EMBL/GenBank/DDBJ databases">
        <title>Draft genome sequences of novel Actinobacteria.</title>
        <authorList>
            <person name="Sahin N."/>
            <person name="Ay H."/>
            <person name="Saygin H."/>
        </authorList>
    </citation>
    <scope>NUCLEOTIDE SEQUENCE [LARGE SCALE GENOMIC DNA]</scope>
    <source>
        <strain evidence="6 7">DSM 45941</strain>
    </source>
</reference>
<evidence type="ECO:0000313" key="6">
    <source>
        <dbReference type="EMBL" id="TDD70585.1"/>
    </source>
</evidence>
<keyword evidence="3" id="KW-0804">Transcription</keyword>
<accession>A0A4R5AG43</accession>
<protein>
    <submittedName>
        <fullName evidence="6">TetR/AcrR family transcriptional regulator</fullName>
    </submittedName>
</protein>
<feature type="domain" description="HTH tetR-type" evidence="5">
    <location>
        <begin position="58"/>
        <end position="117"/>
    </location>
</feature>
<dbReference type="InterPro" id="IPR050109">
    <property type="entry name" value="HTH-type_TetR-like_transc_reg"/>
</dbReference>
<dbReference type="PANTHER" id="PTHR30055:SF234">
    <property type="entry name" value="HTH-TYPE TRANSCRIPTIONAL REGULATOR BETI"/>
    <property type="match status" value="1"/>
</dbReference>
<dbReference type="GO" id="GO:0003700">
    <property type="term" value="F:DNA-binding transcription factor activity"/>
    <property type="evidence" value="ECO:0007669"/>
    <property type="project" value="TreeGrafter"/>
</dbReference>
<dbReference type="Pfam" id="PF00440">
    <property type="entry name" value="TetR_N"/>
    <property type="match status" value="1"/>
</dbReference>
<dbReference type="SUPFAM" id="SSF48498">
    <property type="entry name" value="Tetracyclin repressor-like, C-terminal domain"/>
    <property type="match status" value="1"/>
</dbReference>
<proteinExistence type="predicted"/>
<dbReference type="InterPro" id="IPR001647">
    <property type="entry name" value="HTH_TetR"/>
</dbReference>
<dbReference type="Proteomes" id="UP000295578">
    <property type="component" value="Unassembled WGS sequence"/>
</dbReference>
<dbReference type="PRINTS" id="PR00455">
    <property type="entry name" value="HTHTETR"/>
</dbReference>
<dbReference type="SUPFAM" id="SSF46689">
    <property type="entry name" value="Homeodomain-like"/>
    <property type="match status" value="1"/>
</dbReference>
<dbReference type="PROSITE" id="PS50977">
    <property type="entry name" value="HTH_TETR_2"/>
    <property type="match status" value="1"/>
</dbReference>
<feature type="DNA-binding region" description="H-T-H motif" evidence="4">
    <location>
        <begin position="80"/>
        <end position="99"/>
    </location>
</feature>